<evidence type="ECO:0000256" key="3">
    <source>
        <dbReference type="ARBA" id="ARBA00022723"/>
    </source>
</evidence>
<dbReference type="EMBL" id="DRMJ01000263">
    <property type="protein sequence ID" value="HHL42993.1"/>
    <property type="molecule type" value="Genomic_DNA"/>
</dbReference>
<dbReference type="GO" id="GO:0046872">
    <property type="term" value="F:metal ion binding"/>
    <property type="evidence" value="ECO:0007669"/>
    <property type="project" value="UniProtKB-KW"/>
</dbReference>
<dbReference type="PROSITE" id="PS51462">
    <property type="entry name" value="NUDIX"/>
    <property type="match status" value="1"/>
</dbReference>
<keyword evidence="5" id="KW-0460">Magnesium</keyword>
<dbReference type="PANTHER" id="PTHR12318">
    <property type="entry name" value="TESTOSTERONE-REGULATED PROTEIN RP2"/>
    <property type="match status" value="1"/>
</dbReference>
<evidence type="ECO:0000256" key="2">
    <source>
        <dbReference type="ARBA" id="ARBA00001946"/>
    </source>
</evidence>
<name>A0A7C5LZG8_9PROT</name>
<evidence type="ECO:0000256" key="6">
    <source>
        <dbReference type="ARBA" id="ARBA00023211"/>
    </source>
</evidence>
<dbReference type="InterPro" id="IPR000086">
    <property type="entry name" value="NUDIX_hydrolase_dom"/>
</dbReference>
<comment type="caution">
    <text evidence="8">The sequence shown here is derived from an EMBL/GenBank/DDBJ whole genome shotgun (WGS) entry which is preliminary data.</text>
</comment>
<evidence type="ECO:0000259" key="7">
    <source>
        <dbReference type="PROSITE" id="PS51462"/>
    </source>
</evidence>
<keyword evidence="6" id="KW-0464">Manganese</keyword>
<dbReference type="GO" id="GO:0016818">
    <property type="term" value="F:hydrolase activity, acting on acid anhydrides, in phosphorus-containing anhydrides"/>
    <property type="evidence" value="ECO:0007669"/>
    <property type="project" value="InterPro"/>
</dbReference>
<proteinExistence type="predicted"/>
<reference evidence="8" key="1">
    <citation type="journal article" date="2020" name="mSystems">
        <title>Genome- and Community-Level Interaction Insights into Carbon Utilization and Element Cycling Functions of Hydrothermarchaeota in Hydrothermal Sediment.</title>
        <authorList>
            <person name="Zhou Z."/>
            <person name="Liu Y."/>
            <person name="Xu W."/>
            <person name="Pan J."/>
            <person name="Luo Z.H."/>
            <person name="Li M."/>
        </authorList>
    </citation>
    <scope>NUCLEOTIDE SEQUENCE [LARGE SCALE GENOMIC DNA]</scope>
    <source>
        <strain evidence="8">HyVt-485</strain>
    </source>
</reference>
<gene>
    <name evidence="8" type="ORF">ENJ42_05195</name>
</gene>
<evidence type="ECO:0000256" key="4">
    <source>
        <dbReference type="ARBA" id="ARBA00022801"/>
    </source>
</evidence>
<dbReference type="SUPFAM" id="SSF55811">
    <property type="entry name" value="Nudix"/>
    <property type="match status" value="1"/>
</dbReference>
<dbReference type="Gene3D" id="3.90.79.10">
    <property type="entry name" value="Nucleoside Triphosphate Pyrophosphohydrolase"/>
    <property type="match status" value="1"/>
</dbReference>
<accession>A0A7C5LZG8</accession>
<organism evidence="8">
    <name type="scientific">Hellea balneolensis</name>
    <dbReference type="NCBI Taxonomy" id="287478"/>
    <lineage>
        <taxon>Bacteria</taxon>
        <taxon>Pseudomonadati</taxon>
        <taxon>Pseudomonadota</taxon>
        <taxon>Alphaproteobacteria</taxon>
        <taxon>Maricaulales</taxon>
        <taxon>Robiginitomaculaceae</taxon>
        <taxon>Hellea</taxon>
    </lineage>
</organism>
<comment type="cofactor">
    <cofactor evidence="1">
        <name>Mn(2+)</name>
        <dbReference type="ChEBI" id="CHEBI:29035"/>
    </cofactor>
</comment>
<dbReference type="CDD" id="cd18870">
    <property type="entry name" value="NUDIX_AcylCoAdiphos_Nudt19"/>
    <property type="match status" value="1"/>
</dbReference>
<dbReference type="InterPro" id="IPR039121">
    <property type="entry name" value="NUDT19"/>
</dbReference>
<dbReference type="AlphaFoldDB" id="A0A7C5LZG8"/>
<dbReference type="InterPro" id="IPR015797">
    <property type="entry name" value="NUDIX_hydrolase-like_dom_sf"/>
</dbReference>
<dbReference type="PANTHER" id="PTHR12318:SF0">
    <property type="entry name" value="ACYL-COENZYME A DIPHOSPHATASE NUDT19"/>
    <property type="match status" value="1"/>
</dbReference>
<protein>
    <submittedName>
        <fullName evidence="8">NUDIX hydrolase</fullName>
    </submittedName>
</protein>
<keyword evidence="4 8" id="KW-0378">Hydrolase</keyword>
<evidence type="ECO:0000256" key="1">
    <source>
        <dbReference type="ARBA" id="ARBA00001936"/>
    </source>
</evidence>
<keyword evidence="3" id="KW-0479">Metal-binding</keyword>
<feature type="domain" description="Nudix hydrolase" evidence="7">
    <location>
        <begin position="15"/>
        <end position="205"/>
    </location>
</feature>
<evidence type="ECO:0000256" key="5">
    <source>
        <dbReference type="ARBA" id="ARBA00022842"/>
    </source>
</evidence>
<evidence type="ECO:0000313" key="8">
    <source>
        <dbReference type="EMBL" id="HHL42993.1"/>
    </source>
</evidence>
<comment type="cofactor">
    <cofactor evidence="2">
        <name>Mg(2+)</name>
        <dbReference type="ChEBI" id="CHEBI:18420"/>
    </cofactor>
</comment>
<dbReference type="Proteomes" id="UP000885830">
    <property type="component" value="Unassembled WGS sequence"/>
</dbReference>
<sequence length="234" mass="26778">MIPLPKPIPGRIAPRPKLASTIVLVRNHKGERQILMGKRSTRHDFMPSVYVFPGGRVDPADTVAKAADHMNPRTRNILESAMPPARAHACVMACIRETFEETSVVLGHPTSEPPPPIRDPSWQEIYQRGFIPNIADIHVFARAITPPFRNKRFDTWFFVTEITDNLPHQIPIASDELVDVGWFTLQQAKALDIHRATEMMLAELEIFLGYDNPPNHIFFSRVKHQRFKFSRFPE</sequence>